<dbReference type="Proteomes" id="UP000821845">
    <property type="component" value="Chromosome 2"/>
</dbReference>
<name>A0ACB7T066_HYAAI</name>
<evidence type="ECO:0000313" key="1">
    <source>
        <dbReference type="EMBL" id="KAH6939394.1"/>
    </source>
</evidence>
<reference evidence="1" key="1">
    <citation type="submission" date="2020-05" db="EMBL/GenBank/DDBJ databases">
        <title>Large-scale comparative analyses of tick genomes elucidate their genetic diversity and vector capacities.</title>
        <authorList>
            <person name="Jia N."/>
            <person name="Wang J."/>
            <person name="Shi W."/>
            <person name="Du L."/>
            <person name="Sun Y."/>
            <person name="Zhan W."/>
            <person name="Jiang J."/>
            <person name="Wang Q."/>
            <person name="Zhang B."/>
            <person name="Ji P."/>
            <person name="Sakyi L.B."/>
            <person name="Cui X."/>
            <person name="Yuan T."/>
            <person name="Jiang B."/>
            <person name="Yang W."/>
            <person name="Lam T.T.-Y."/>
            <person name="Chang Q."/>
            <person name="Ding S."/>
            <person name="Wang X."/>
            <person name="Zhu J."/>
            <person name="Ruan X."/>
            <person name="Zhao L."/>
            <person name="Wei J."/>
            <person name="Que T."/>
            <person name="Du C."/>
            <person name="Cheng J."/>
            <person name="Dai P."/>
            <person name="Han X."/>
            <person name="Huang E."/>
            <person name="Gao Y."/>
            <person name="Liu J."/>
            <person name="Shao H."/>
            <person name="Ye R."/>
            <person name="Li L."/>
            <person name="Wei W."/>
            <person name="Wang X."/>
            <person name="Wang C."/>
            <person name="Yang T."/>
            <person name="Huo Q."/>
            <person name="Li W."/>
            <person name="Guo W."/>
            <person name="Chen H."/>
            <person name="Zhou L."/>
            <person name="Ni X."/>
            <person name="Tian J."/>
            <person name="Zhou Y."/>
            <person name="Sheng Y."/>
            <person name="Liu T."/>
            <person name="Pan Y."/>
            <person name="Xia L."/>
            <person name="Li J."/>
            <person name="Zhao F."/>
            <person name="Cao W."/>
        </authorList>
    </citation>
    <scope>NUCLEOTIDE SEQUENCE</scope>
    <source>
        <strain evidence="1">Hyas-2018</strain>
    </source>
</reference>
<keyword evidence="2" id="KW-1185">Reference proteome</keyword>
<accession>A0ACB7T066</accession>
<organism evidence="1 2">
    <name type="scientific">Hyalomma asiaticum</name>
    <name type="common">Tick</name>
    <dbReference type="NCBI Taxonomy" id="266040"/>
    <lineage>
        <taxon>Eukaryota</taxon>
        <taxon>Metazoa</taxon>
        <taxon>Ecdysozoa</taxon>
        <taxon>Arthropoda</taxon>
        <taxon>Chelicerata</taxon>
        <taxon>Arachnida</taxon>
        <taxon>Acari</taxon>
        <taxon>Parasitiformes</taxon>
        <taxon>Ixodida</taxon>
        <taxon>Ixodoidea</taxon>
        <taxon>Ixodidae</taxon>
        <taxon>Hyalomminae</taxon>
        <taxon>Hyalomma</taxon>
    </lineage>
</organism>
<sequence>MQFVSGVSPIIYWLANYVWDMFMAMVGLMCMLFPGFLFYQHFGNYVVIAMVTYGLFMHSMLPFVYFYSFITDSMVSGFMVVHALTFFSDPLLWLLYFCPTFSASWALVKIVQLSIENIYCTYTSDQSIIYDVCAFVGNSAEDAAIMMTGLRYCCATYYKSNRTSVDTLSWTSFHRYVGTVGHS</sequence>
<gene>
    <name evidence="1" type="ORF">HPB50_017754</name>
</gene>
<dbReference type="EMBL" id="CM023482">
    <property type="protein sequence ID" value="KAH6939394.1"/>
    <property type="molecule type" value="Genomic_DNA"/>
</dbReference>
<comment type="caution">
    <text evidence="1">The sequence shown here is derived from an EMBL/GenBank/DDBJ whole genome shotgun (WGS) entry which is preliminary data.</text>
</comment>
<evidence type="ECO:0000313" key="2">
    <source>
        <dbReference type="Proteomes" id="UP000821845"/>
    </source>
</evidence>
<protein>
    <submittedName>
        <fullName evidence="1">Uncharacterized protein</fullName>
    </submittedName>
</protein>
<proteinExistence type="predicted"/>